<keyword evidence="2" id="KW-0274">FAD</keyword>
<dbReference type="Proteomes" id="UP000775872">
    <property type="component" value="Unassembled WGS sequence"/>
</dbReference>
<dbReference type="Gene3D" id="3.50.50.60">
    <property type="entry name" value="FAD/NAD(P)-binding domain"/>
    <property type="match status" value="2"/>
</dbReference>
<protein>
    <recommendedName>
        <fullName evidence="6">Luciferase-like domain-containing protein</fullName>
    </recommendedName>
</protein>
<feature type="domain" description="Luciferase-like" evidence="6">
    <location>
        <begin position="36"/>
        <end position="396"/>
    </location>
</feature>
<keyword evidence="1" id="KW-0285">Flavoprotein</keyword>
<proteinExistence type="inferred from homology"/>
<evidence type="ECO:0000256" key="3">
    <source>
        <dbReference type="ARBA" id="ARBA00023002"/>
    </source>
</evidence>
<dbReference type="InterPro" id="IPR051260">
    <property type="entry name" value="Diverse_substr_monoxygenases"/>
</dbReference>
<dbReference type="GO" id="GO:0050660">
    <property type="term" value="F:flavin adenine dinucleotide binding"/>
    <property type="evidence" value="ECO:0007669"/>
    <property type="project" value="InterPro"/>
</dbReference>
<dbReference type="PANTHER" id="PTHR30011:SF41">
    <property type="entry name" value="XENOBIOTIC COMPOUND MONOOXYGENASE, DSZA FAMILY (AFU_ORTHOLOGUE AFUA_3G15040)"/>
    <property type="match status" value="1"/>
</dbReference>
<gene>
    <name evidence="7" type="ORF">CSOL1703_00017743</name>
</gene>
<dbReference type="EMBL" id="CABFOC020000058">
    <property type="protein sequence ID" value="CAH0055639.1"/>
    <property type="molecule type" value="Genomic_DNA"/>
</dbReference>
<dbReference type="InterPro" id="IPR036188">
    <property type="entry name" value="FAD/NAD-bd_sf"/>
</dbReference>
<dbReference type="PRINTS" id="PR00370">
    <property type="entry name" value="FMOXYGENASE"/>
</dbReference>
<evidence type="ECO:0000256" key="5">
    <source>
        <dbReference type="SAM" id="MobiDB-lite"/>
    </source>
</evidence>
<dbReference type="InterPro" id="IPR036661">
    <property type="entry name" value="Luciferase-like_sf"/>
</dbReference>
<evidence type="ECO:0000313" key="7">
    <source>
        <dbReference type="EMBL" id="CAH0055639.1"/>
    </source>
</evidence>
<dbReference type="PANTHER" id="PTHR30011">
    <property type="entry name" value="ALKANESULFONATE MONOOXYGENASE-RELATED"/>
    <property type="match status" value="1"/>
</dbReference>
<comment type="similarity">
    <text evidence="4">Belongs to the NtaA/SnaA/DszA monooxygenase family.</text>
</comment>
<evidence type="ECO:0000313" key="8">
    <source>
        <dbReference type="Proteomes" id="UP000775872"/>
    </source>
</evidence>
<dbReference type="NCBIfam" id="TIGR03860">
    <property type="entry name" value="FMN_nitrolo"/>
    <property type="match status" value="2"/>
</dbReference>
<dbReference type="InterPro" id="IPR016215">
    <property type="entry name" value="NTA_MOA"/>
</dbReference>
<comment type="caution">
    <text evidence="7">The sequence shown here is derived from an EMBL/GenBank/DDBJ whole genome shotgun (WGS) entry which is preliminary data.</text>
</comment>
<reference evidence="8" key="1">
    <citation type="submission" date="2019-06" db="EMBL/GenBank/DDBJ databases">
        <authorList>
            <person name="Broberg M."/>
        </authorList>
    </citation>
    <scope>NUCLEOTIDE SEQUENCE [LARGE SCALE GENOMIC DNA]</scope>
</reference>
<accession>A0A9N9ZHC5</accession>
<dbReference type="SUPFAM" id="SSF51905">
    <property type="entry name" value="FAD/NAD(P)-binding domain"/>
    <property type="match status" value="3"/>
</dbReference>
<keyword evidence="3" id="KW-0560">Oxidoreductase</keyword>
<dbReference type="Gene3D" id="3.20.20.30">
    <property type="entry name" value="Luciferase-like domain"/>
    <property type="match status" value="2"/>
</dbReference>
<feature type="domain" description="Luciferase-like" evidence="6">
    <location>
        <begin position="1054"/>
        <end position="1435"/>
    </location>
</feature>
<evidence type="ECO:0000256" key="2">
    <source>
        <dbReference type="ARBA" id="ARBA00022827"/>
    </source>
</evidence>
<organism evidence="7 8">
    <name type="scientific">Clonostachys solani</name>
    <dbReference type="NCBI Taxonomy" id="160281"/>
    <lineage>
        <taxon>Eukaryota</taxon>
        <taxon>Fungi</taxon>
        <taxon>Dikarya</taxon>
        <taxon>Ascomycota</taxon>
        <taxon>Pezizomycotina</taxon>
        <taxon>Sordariomycetes</taxon>
        <taxon>Hypocreomycetidae</taxon>
        <taxon>Hypocreales</taxon>
        <taxon>Bionectriaceae</taxon>
        <taxon>Clonostachys</taxon>
    </lineage>
</organism>
<evidence type="ECO:0000259" key="6">
    <source>
        <dbReference type="Pfam" id="PF00296"/>
    </source>
</evidence>
<dbReference type="Pfam" id="PF00743">
    <property type="entry name" value="FMO-like"/>
    <property type="match status" value="1"/>
</dbReference>
<keyword evidence="8" id="KW-1185">Reference proteome</keyword>
<reference evidence="7 8" key="2">
    <citation type="submission" date="2021-10" db="EMBL/GenBank/DDBJ databases">
        <authorList>
            <person name="Piombo E."/>
        </authorList>
    </citation>
    <scope>NUCLEOTIDE SEQUENCE [LARGE SCALE GENOMIC DNA]</scope>
</reference>
<dbReference type="InterPro" id="IPR011251">
    <property type="entry name" value="Luciferase-like_dom"/>
</dbReference>
<dbReference type="OrthoDB" id="74360at2759"/>
<name>A0A9N9ZHC5_9HYPO</name>
<dbReference type="Pfam" id="PF00296">
    <property type="entry name" value="Bac_luciferase"/>
    <property type="match status" value="2"/>
</dbReference>
<dbReference type="InterPro" id="IPR020946">
    <property type="entry name" value="Flavin_mOase-like"/>
</dbReference>
<dbReference type="GO" id="GO:0004499">
    <property type="term" value="F:N,N-dimethylaniline monooxygenase activity"/>
    <property type="evidence" value="ECO:0007669"/>
    <property type="project" value="InterPro"/>
</dbReference>
<dbReference type="InterPro" id="IPR000960">
    <property type="entry name" value="Flavin_mOase"/>
</dbReference>
<evidence type="ECO:0000256" key="1">
    <source>
        <dbReference type="ARBA" id="ARBA00022630"/>
    </source>
</evidence>
<dbReference type="SUPFAM" id="SSF51679">
    <property type="entry name" value="Bacterial luciferase-like"/>
    <property type="match status" value="2"/>
</dbReference>
<sequence length="1509" mass="168063">MADSTLPRHKPWILNAGIMCTPGHLAPGLWRHPRNRTSEYNDIRFWTDLAKVLEAGKFHGIFIPDVLSHYDVYKGPNNIDASLPGVAQFPTSDPMFAIAIMATVTTKLSFIVTSSTTYENPYLLARKLSTLDHLSKGRISWNVVTSHLDGAAKNLGLAQQVPHDERYIIAEEFLTAVYKLWESSWRDDAVVKKGAEYTTPGRVRSIHHEGKYFKTAGPLASEPSIQRTPLIFQAGSSTVGKAFGAKHAECMFIAGGDPVKVRQSIDDIRRIAREAGRDVTSIKIMIAVTVIVDETDEKAQAKYQDYLSYVDTEGVLALFGGWTGQDLSKYDDDEDFRFTGPSLVQGLVSAWSDTIPGTRGLKWTKSRLAQEISIGGIHPRIVGSPQTVADWLQNWKDVSGVDGFNLVGAISADFEDIVNFLVPELRSRGVMWDDYPASTARENYLNDGLGPKLRFTLDDKTVDDVRPLRVAVIGAGISGINAGILLPAKVPNIRLTIFDKNSDVGGTWLENVYPGVRCDVPANVYQSTFAPNTQWTEIFAQGKEILDYWRVVAKEHNVYQYIRFNHRVTSLNWDGGHSSEWTIHFETDGGKSAETFDFVLLAIGQFNQSKLPRYEGIDQYRGHLRHTANWDPAYDAKGKRVAVIGNGASGIQVLPLLQQVAGHVDHYARNKTWIAGSWAGDARTLEPQYFGAEQLHGFHDPSSYLKYRKEEEDKYWRGSRGVFPGSTENDQIKDVSLSIMKQRLVNKPQLLDQLVPDFSPHCRRLTPGPGYLEALDSDNVDYISTPIKRFTPTGIETTDGILREVDAVFCATGATPTTQPPFPIYANGFDLRDQWAPGGKWGFPYTYFGLATPGYPNLLWVMGPHAGATTGTVPHTVELTLTYHAQLLRKVSTQGIRTIQPSTQAVDDFVQYAKQFFSKTVFAEHCSSWANGGKPGAFIHAFWPGSGAHMAMIRREPRWEDWEYSYSGTTNNRFEYFGPGWTKKELEPESDLVGYLKLPGEIDLRSLHEKWRCKSNMGNMATQERSRIYINAFEMITPSHQSFGQWKRPEDKGLTKGRDLTYWTNLAQLLEKGGVTSIFLADAYSQNDMYKGNADTTVRTGCQFPIADPVVPISAMAAVTKRLAFAITASTSFEAPYVLAKRFSTLDNMTGGRFGWNIVTSTKKSAFDAVSTSHSSSNAEDFTDPCKVGIPLVEHDKRYEIANEYMEVVYKIWEGSWASDALKEDERNNIFADPARIRIIEHKGTHFHVRGMHIVEPSPQRTPFLFQAGTSPAGIDFAARHAEGTFVSGLSAHIIAPRVAAIRAQAARHGRDPQSIKVFAMMTPIVGRTDEEAHEKYERALSYADEEAGLALFSSNAGIDLSKHDLDAPITPGDITIDDRVHSMVNSLRYRGADLPEWTPRNIGKQLALGGNAPLPIGSAATVADYLEEFMDTAGIDGFNICYVTTPGSYEDLVELLIPELRRRGRYPASDDLNQMGTLREQIYGHGQSKLRSDHPGSTWKYDNYPLDN</sequence>
<dbReference type="GO" id="GO:0050661">
    <property type="term" value="F:NADP binding"/>
    <property type="evidence" value="ECO:0007669"/>
    <property type="project" value="InterPro"/>
</dbReference>
<evidence type="ECO:0000256" key="4">
    <source>
        <dbReference type="ARBA" id="ARBA00033748"/>
    </source>
</evidence>
<feature type="region of interest" description="Disordered" evidence="5">
    <location>
        <begin position="1486"/>
        <end position="1509"/>
    </location>
</feature>